<keyword evidence="2" id="KW-0560">Oxidoreductase</keyword>
<evidence type="ECO:0000313" key="5">
    <source>
        <dbReference type="Proteomes" id="UP001164776"/>
    </source>
</evidence>
<dbReference type="SUPFAM" id="SSF51735">
    <property type="entry name" value="NAD(P)-binding Rossmann-fold domains"/>
    <property type="match status" value="2"/>
</dbReference>
<feature type="region of interest" description="Disordered" evidence="3">
    <location>
        <begin position="66"/>
        <end position="87"/>
    </location>
</feature>
<dbReference type="AlphaFoldDB" id="A0A9W7X758"/>
<name>A0A9W7X758_9POAL</name>
<organism evidence="4 5">
    <name type="scientific">Paspalum vaginatum</name>
    <name type="common">seashore paspalum</name>
    <dbReference type="NCBI Taxonomy" id="158149"/>
    <lineage>
        <taxon>Eukaryota</taxon>
        <taxon>Viridiplantae</taxon>
        <taxon>Streptophyta</taxon>
        <taxon>Embryophyta</taxon>
        <taxon>Tracheophyta</taxon>
        <taxon>Spermatophyta</taxon>
        <taxon>Magnoliopsida</taxon>
        <taxon>Liliopsida</taxon>
        <taxon>Poales</taxon>
        <taxon>Poaceae</taxon>
        <taxon>PACMAD clade</taxon>
        <taxon>Panicoideae</taxon>
        <taxon>Andropogonodae</taxon>
        <taxon>Paspaleae</taxon>
        <taxon>Paspalinae</taxon>
        <taxon>Paspalum</taxon>
    </lineage>
</organism>
<accession>A0A9W7X758</accession>
<dbReference type="EMBL" id="MU630021">
    <property type="protein sequence ID" value="KAJ1254520.1"/>
    <property type="molecule type" value="Genomic_DNA"/>
</dbReference>
<dbReference type="OrthoDB" id="417891at2759"/>
<keyword evidence="5" id="KW-1185">Reference proteome</keyword>
<dbReference type="InterPro" id="IPR036291">
    <property type="entry name" value="NAD(P)-bd_dom_sf"/>
</dbReference>
<dbReference type="PANTHER" id="PTHR42898">
    <property type="entry name" value="TROPINONE REDUCTASE"/>
    <property type="match status" value="1"/>
</dbReference>
<dbReference type="Gene3D" id="3.40.50.720">
    <property type="entry name" value="NAD(P)-binding Rossmann-like Domain"/>
    <property type="match status" value="1"/>
</dbReference>
<keyword evidence="1" id="KW-0521">NADP</keyword>
<dbReference type="GO" id="GO:0016491">
    <property type="term" value="F:oxidoreductase activity"/>
    <property type="evidence" value="ECO:0007669"/>
    <property type="project" value="UniProtKB-KW"/>
</dbReference>
<protein>
    <submittedName>
        <fullName evidence="4">Uncharacterized protein</fullName>
    </submittedName>
</protein>
<reference evidence="4 5" key="1">
    <citation type="submission" date="2022-10" db="EMBL/GenBank/DDBJ databases">
        <title>WGS assembly of Paspalum vaginatum 540-79.</title>
        <authorList>
            <person name="Sun G."/>
            <person name="Wase N."/>
            <person name="Shu S."/>
            <person name="Jenkins J."/>
            <person name="Zhou B."/>
            <person name="Torres-Rodriguez J."/>
            <person name="Chen C."/>
            <person name="Sandor L."/>
            <person name="Plott C."/>
            <person name="Yoshinga Y."/>
            <person name="Daum C."/>
            <person name="Qi P."/>
            <person name="Barry K."/>
            <person name="Lipzen A."/>
            <person name="Berry L."/>
            <person name="Pedersen C."/>
            <person name="Gottilla T."/>
            <person name="Foltz A."/>
            <person name="Yu H."/>
            <person name="O'Malley R."/>
            <person name="Zhang C."/>
            <person name="Devos K."/>
            <person name="Sigmon B."/>
            <person name="Yu B."/>
            <person name="Obata T."/>
            <person name="Schmutz J."/>
            <person name="Schnable J."/>
        </authorList>
    </citation>
    <scope>NUCLEOTIDE SEQUENCE [LARGE SCALE GENOMIC DNA]</scope>
    <source>
        <strain evidence="5">cv. 540-79</strain>
    </source>
</reference>
<evidence type="ECO:0000256" key="2">
    <source>
        <dbReference type="ARBA" id="ARBA00023002"/>
    </source>
</evidence>
<dbReference type="Pfam" id="PF13561">
    <property type="entry name" value="adh_short_C2"/>
    <property type="match status" value="1"/>
</dbReference>
<evidence type="ECO:0000313" key="4">
    <source>
        <dbReference type="EMBL" id="KAJ1254520.1"/>
    </source>
</evidence>
<dbReference type="Proteomes" id="UP001164776">
    <property type="component" value="Unassembled WGS sequence"/>
</dbReference>
<comment type="caution">
    <text evidence="4">The sequence shown here is derived from an EMBL/GenBank/DDBJ whole genome shotgun (WGS) entry which is preliminary data.</text>
</comment>
<gene>
    <name evidence="4" type="ORF">BS78_K040200</name>
</gene>
<dbReference type="PANTHER" id="PTHR42898:SF6">
    <property type="entry name" value="NADP-DEPENDENT MANNITOL DEHYDROGENASE"/>
    <property type="match status" value="1"/>
</dbReference>
<proteinExistence type="predicted"/>
<dbReference type="InterPro" id="IPR045000">
    <property type="entry name" value="TR"/>
</dbReference>
<evidence type="ECO:0000256" key="3">
    <source>
        <dbReference type="SAM" id="MobiDB-lite"/>
    </source>
</evidence>
<dbReference type="InterPro" id="IPR002347">
    <property type="entry name" value="SDR_fam"/>
</dbReference>
<evidence type="ECO:0000256" key="1">
    <source>
        <dbReference type="ARBA" id="ARBA00022857"/>
    </source>
</evidence>
<sequence length="125" mass="13682">MGDDDDTAAAADSFAGGRRWSLRGTMALVTGGTRGIGYVGTNFARPTTEYTAGDYERLMASHQPRVRVPPVPDRAPAARGVRRRRRPRAMNQLAKNLAREWAKDGIKVNSVAPWYIKTPLVQGVS</sequence>